<dbReference type="PANTHER" id="PTHR14359:SF6">
    <property type="entry name" value="PHOSPHOPANTOTHENOYLCYSTEINE DECARBOXYLASE"/>
    <property type="match status" value="1"/>
</dbReference>
<dbReference type="GO" id="GO:0004633">
    <property type="term" value="F:phosphopantothenoylcysteine decarboxylase activity"/>
    <property type="evidence" value="ECO:0007669"/>
    <property type="project" value="UniProtKB-EC"/>
</dbReference>
<dbReference type="Proteomes" id="UP000016057">
    <property type="component" value="Unassembled WGS sequence"/>
</dbReference>
<dbReference type="RefSeq" id="WP_009489288.1">
    <property type="nucleotide sequence ID" value="NZ_AMYT01000011.1"/>
</dbReference>
<dbReference type="EC" id="6.3.2.5" evidence="2"/>
<name>K8Z9I7_9ENTE</name>
<organism evidence="2 3">
    <name type="scientific">Catellicoccus marimammalium M35/04/3</name>
    <dbReference type="NCBI Taxonomy" id="1234409"/>
    <lineage>
        <taxon>Bacteria</taxon>
        <taxon>Bacillati</taxon>
        <taxon>Bacillota</taxon>
        <taxon>Bacilli</taxon>
        <taxon>Lactobacillales</taxon>
        <taxon>Enterococcaceae</taxon>
        <taxon>Catellicoccus</taxon>
    </lineage>
</organism>
<dbReference type="PATRIC" id="fig|1234409.3.peg.448"/>
<dbReference type="eggNOG" id="COG0452">
    <property type="taxonomic scope" value="Bacteria"/>
</dbReference>
<dbReference type="GO" id="GO:0010181">
    <property type="term" value="F:FMN binding"/>
    <property type="evidence" value="ECO:0007669"/>
    <property type="project" value="TreeGrafter"/>
</dbReference>
<dbReference type="PANTHER" id="PTHR14359">
    <property type="entry name" value="HOMO-OLIGOMERIC FLAVIN CONTAINING CYS DECARBOXYLASE FAMILY"/>
    <property type="match status" value="1"/>
</dbReference>
<proteinExistence type="predicted"/>
<keyword evidence="3" id="KW-1185">Reference proteome</keyword>
<dbReference type="GO" id="GO:0004632">
    <property type="term" value="F:phosphopantothenate--cysteine ligase activity"/>
    <property type="evidence" value="ECO:0007669"/>
    <property type="project" value="UniProtKB-EC"/>
</dbReference>
<reference evidence="2 3" key="1">
    <citation type="journal article" date="2013" name="Genome Announc.">
        <title>Draft Genome Sequence of Catellicoccus marimammalium, a Novel Species Commonly Found in Gull Feces.</title>
        <authorList>
            <person name="Weigand M.R."/>
            <person name="Ryu H."/>
            <person name="Bozcek L."/>
            <person name="Konstantinidis K.T."/>
            <person name="Santo Domingo J.W."/>
        </authorList>
    </citation>
    <scope>NUCLEOTIDE SEQUENCE [LARGE SCALE GENOMIC DNA]</scope>
    <source>
        <strain evidence="2 3">M35/04/3</strain>
    </source>
</reference>
<dbReference type="SUPFAM" id="SSF52507">
    <property type="entry name" value="Homo-oligomeric flavin-containing Cys decarboxylases, HFCD"/>
    <property type="match status" value="1"/>
</dbReference>
<gene>
    <name evidence="2" type="ORF">C683_0480</name>
</gene>
<dbReference type="InterPro" id="IPR003382">
    <property type="entry name" value="Flavoprotein"/>
</dbReference>
<feature type="domain" description="Flavoprotein" evidence="1">
    <location>
        <begin position="1"/>
        <end position="175"/>
    </location>
</feature>
<keyword evidence="2" id="KW-0436">Ligase</keyword>
<dbReference type="STRING" id="1234409.C683_0480"/>
<accession>K8Z9I7</accession>
<dbReference type="AlphaFoldDB" id="K8Z9I7"/>
<dbReference type="EMBL" id="AMYT01000011">
    <property type="protein sequence ID" value="EKU27699.1"/>
    <property type="molecule type" value="Genomic_DNA"/>
</dbReference>
<dbReference type="OrthoDB" id="9802554at2"/>
<evidence type="ECO:0000313" key="3">
    <source>
        <dbReference type="Proteomes" id="UP000016057"/>
    </source>
</evidence>
<evidence type="ECO:0000313" key="2">
    <source>
        <dbReference type="EMBL" id="EKU27699.1"/>
    </source>
</evidence>
<keyword evidence="2" id="KW-0456">Lyase</keyword>
<dbReference type="GO" id="GO:0071513">
    <property type="term" value="C:phosphopantothenoylcysteine decarboxylase complex"/>
    <property type="evidence" value="ECO:0007669"/>
    <property type="project" value="TreeGrafter"/>
</dbReference>
<dbReference type="GO" id="GO:0015937">
    <property type="term" value="P:coenzyme A biosynthetic process"/>
    <property type="evidence" value="ECO:0007669"/>
    <property type="project" value="TreeGrafter"/>
</dbReference>
<dbReference type="Pfam" id="PF02441">
    <property type="entry name" value="Flavoprotein"/>
    <property type="match status" value="1"/>
</dbReference>
<comment type="caution">
    <text evidence="2">The sequence shown here is derived from an EMBL/GenBank/DDBJ whole genome shotgun (WGS) entry which is preliminary data.</text>
</comment>
<dbReference type="Gene3D" id="3.40.50.1950">
    <property type="entry name" value="Flavin prenyltransferase-like"/>
    <property type="match status" value="1"/>
</dbReference>
<evidence type="ECO:0000259" key="1">
    <source>
        <dbReference type="Pfam" id="PF02441"/>
    </source>
</evidence>
<dbReference type="InterPro" id="IPR036551">
    <property type="entry name" value="Flavin_trans-like"/>
</dbReference>
<sequence length="179" mass="19468">MKILLGISASISAYKVCDLVRQWTKEGHEVKVIMTQHATELVSPLTLKVLSKQEVGISMMEEENPSEIQHITFAQTCDVFVIAPASANIIGKLANGIADDLLSTMALAVPQRTAKYIAPAMNTVMYQNPAVQRNLQQLKEDGYQEIEPRSGELACGVTGKGALAEISTIIDAVKQNNKK</sequence>
<protein>
    <submittedName>
        <fullName evidence="2">Phosphopantothenoylcysteine decarboxylase / Phosphopantothenoylcysteine synthetase</fullName>
        <ecNumber evidence="2">4.1.1.36</ecNumber>
        <ecNumber evidence="2">6.3.2.5</ecNumber>
    </submittedName>
</protein>
<dbReference type="EC" id="4.1.1.36" evidence="2"/>